<dbReference type="SUPFAM" id="SSF56003">
    <property type="entry name" value="Molybdenum cofactor-binding domain"/>
    <property type="match status" value="1"/>
</dbReference>
<evidence type="ECO:0000313" key="5">
    <source>
        <dbReference type="Proteomes" id="UP000254889"/>
    </source>
</evidence>
<feature type="domain" description="Aldehyde oxidase/xanthine dehydrogenase a/b hammerhead" evidence="3">
    <location>
        <begin position="26"/>
        <end position="146"/>
    </location>
</feature>
<dbReference type="SUPFAM" id="SSF54665">
    <property type="entry name" value="CO dehydrogenase molybdoprotein N-domain-like"/>
    <property type="match status" value="1"/>
</dbReference>
<dbReference type="GO" id="GO:0005506">
    <property type="term" value="F:iron ion binding"/>
    <property type="evidence" value="ECO:0007669"/>
    <property type="project" value="InterPro"/>
</dbReference>
<protein>
    <submittedName>
        <fullName evidence="4">Xanthine dehydrogenase family protein molybdopterin-binding subunit</fullName>
    </submittedName>
</protein>
<dbReference type="SMART" id="SM01008">
    <property type="entry name" value="Ald_Xan_dh_C"/>
    <property type="match status" value="1"/>
</dbReference>
<dbReference type="Pfam" id="PF20256">
    <property type="entry name" value="MoCoBD_2"/>
    <property type="match status" value="1"/>
</dbReference>
<reference evidence="4 5" key="1">
    <citation type="submission" date="2018-07" db="EMBL/GenBank/DDBJ databases">
        <authorList>
            <person name="Quirk P.G."/>
            <person name="Krulwich T.A."/>
        </authorList>
    </citation>
    <scope>NUCLEOTIDE SEQUENCE [LARGE SCALE GENOMIC DNA]</scope>
    <source>
        <strain evidence="4 5">CC-BB4</strain>
    </source>
</reference>
<evidence type="ECO:0000313" key="4">
    <source>
        <dbReference type="EMBL" id="AXK81804.1"/>
    </source>
</evidence>
<dbReference type="InterPro" id="IPR008274">
    <property type="entry name" value="AldOxase/xan_DH_MoCoBD1"/>
</dbReference>
<dbReference type="EMBL" id="CP031417">
    <property type="protein sequence ID" value="AXK81804.1"/>
    <property type="molecule type" value="Genomic_DNA"/>
</dbReference>
<proteinExistence type="predicted"/>
<accession>A0A345ZY07</accession>
<dbReference type="OrthoDB" id="9763985at2"/>
<dbReference type="GO" id="GO:0016491">
    <property type="term" value="F:oxidoreductase activity"/>
    <property type="evidence" value="ECO:0007669"/>
    <property type="project" value="UniProtKB-KW"/>
</dbReference>
<dbReference type="Gene3D" id="3.90.1170.50">
    <property type="entry name" value="Aldehyde oxidase/xanthine dehydrogenase, a/b hammerhead"/>
    <property type="match status" value="1"/>
</dbReference>
<sequence>MSASSAALSTPHADWHGRVEDNALLRGAGRFGDDLKPEGALAAFFVRSPHAHAKIARVDVAAAKAAPGVVAVITGADLEAEHFHSISHAHPIPGRGGKTPYSPDRPSLAQDRVMHVGEPVAMVIAKTAAQAQDAAEKVEVEYEMLRPVTDVREAVKPGAPQLWPEAPGNVGFDWTAPQDPDGKKNAALEKAFAEAAHVVKVELVNQRLVVASLEPRAATASYDLDNNRYELRCGNQGFAGLRAQICEAMSIKPDELHVVAEDVGGAFGMKGWLYPEYVPMLYASRKLKKPVHWVSTRSEAFLTDNQGRDSVYTVELALSKRGKFLGLRVDVAGNMGAYFTGVAHFVVTLHISGCLPTVYDIPHAQLNARCVFTNTLPTGPYRGAGRPEASYLLERVIEAAAVQTGIDPAELRRRNLIQPAQMPYTTAFGSTYDSGDFPAVLERALARADYAGFAARKKAAKKQGKLRGIGLGCYLEIAGAWPEESARISFGDGGRVDVSIGSGASGQGHRTVFGNVVARRLGVPFDNIRLLSGDSARDVPGFGAVASRSAMMCGGAIARTTDLVLEKGKRVAAMLLQAEENEVAYKDGKFAVKNREVSLFEVAERASELARQGVIPESLDTTGSIKVPPSFPNGCHVAEVEIDTETGALAIVNYVAVGDCGNVLDETIVEGQVHGGVAQGLGQALTENTVYDDSGQLVSASFMDYGMPRADTMPAVAVEHFAIACKTNPLGTKGTGEAGTTAAPPALMNAILNALPEGANLDMPATSDRVWKALQATK</sequence>
<evidence type="ECO:0000256" key="1">
    <source>
        <dbReference type="ARBA" id="ARBA00022505"/>
    </source>
</evidence>
<dbReference type="Pfam" id="PF02738">
    <property type="entry name" value="MoCoBD_1"/>
    <property type="match status" value="1"/>
</dbReference>
<dbReference type="PANTHER" id="PTHR11908:SF132">
    <property type="entry name" value="ALDEHYDE OXIDASE 1-RELATED"/>
    <property type="match status" value="1"/>
</dbReference>
<dbReference type="InterPro" id="IPR000674">
    <property type="entry name" value="Ald_Oxase/Xan_DH_a/b"/>
</dbReference>
<dbReference type="InterPro" id="IPR036856">
    <property type="entry name" value="Ald_Oxase/Xan_DH_a/b_sf"/>
</dbReference>
<dbReference type="Proteomes" id="UP000254889">
    <property type="component" value="Chromosome"/>
</dbReference>
<gene>
    <name evidence="4" type="ORF">DW352_15510</name>
</gene>
<dbReference type="RefSeq" id="WP_115692183.1">
    <property type="nucleotide sequence ID" value="NZ_CP031417.1"/>
</dbReference>
<dbReference type="InterPro" id="IPR046867">
    <property type="entry name" value="AldOxase/xan_DH_MoCoBD2"/>
</dbReference>
<name>A0A345ZY07_9HYPH</name>
<dbReference type="Gene3D" id="3.30.365.10">
    <property type="entry name" value="Aldehyde oxidase/xanthine dehydrogenase, molybdopterin binding domain"/>
    <property type="match status" value="4"/>
</dbReference>
<keyword evidence="5" id="KW-1185">Reference proteome</keyword>
<dbReference type="InterPro" id="IPR016208">
    <property type="entry name" value="Ald_Oxase/xanthine_DH-like"/>
</dbReference>
<dbReference type="KEGG" id="ptaw:DW352_15510"/>
<dbReference type="PANTHER" id="PTHR11908">
    <property type="entry name" value="XANTHINE DEHYDROGENASE"/>
    <property type="match status" value="1"/>
</dbReference>
<keyword evidence="2" id="KW-0560">Oxidoreductase</keyword>
<dbReference type="InterPro" id="IPR037165">
    <property type="entry name" value="AldOxase/xan_DH_Mopterin-bd_sf"/>
</dbReference>
<dbReference type="Pfam" id="PF01315">
    <property type="entry name" value="Ald_Xan_dh_C"/>
    <property type="match status" value="1"/>
</dbReference>
<evidence type="ECO:0000256" key="2">
    <source>
        <dbReference type="ARBA" id="ARBA00023002"/>
    </source>
</evidence>
<dbReference type="AlphaFoldDB" id="A0A345ZY07"/>
<keyword evidence="1" id="KW-0500">Molybdenum</keyword>
<organism evidence="4 5">
    <name type="scientific">Pseudolabrys taiwanensis</name>
    <dbReference type="NCBI Taxonomy" id="331696"/>
    <lineage>
        <taxon>Bacteria</taxon>
        <taxon>Pseudomonadati</taxon>
        <taxon>Pseudomonadota</taxon>
        <taxon>Alphaproteobacteria</taxon>
        <taxon>Hyphomicrobiales</taxon>
        <taxon>Xanthobacteraceae</taxon>
        <taxon>Pseudolabrys</taxon>
    </lineage>
</organism>
<evidence type="ECO:0000259" key="3">
    <source>
        <dbReference type="SMART" id="SM01008"/>
    </source>
</evidence>